<proteinExistence type="predicted"/>
<dbReference type="AlphaFoldDB" id="A0A5D3WJY1"/>
<evidence type="ECO:0000313" key="1">
    <source>
        <dbReference type="EMBL" id="TYO98911.1"/>
    </source>
</evidence>
<organism evidence="1 2">
    <name type="scientific">Geothermobacter ehrlichii</name>
    <dbReference type="NCBI Taxonomy" id="213224"/>
    <lineage>
        <taxon>Bacteria</taxon>
        <taxon>Pseudomonadati</taxon>
        <taxon>Thermodesulfobacteriota</taxon>
        <taxon>Desulfuromonadia</taxon>
        <taxon>Desulfuromonadales</taxon>
        <taxon>Geothermobacteraceae</taxon>
        <taxon>Geothermobacter</taxon>
    </lineage>
</organism>
<keyword evidence="2" id="KW-1185">Reference proteome</keyword>
<gene>
    <name evidence="1" type="ORF">EDC39_10435</name>
</gene>
<sequence>MSLKEKLAALKTAAVQKMPPEALQVIQRARQRLEESGLAGKARKAGDRAPAFSLPDTSGNVHDLQAMLTRGPVVLVFFRGGW</sequence>
<name>A0A5D3WJY1_9BACT</name>
<evidence type="ECO:0000313" key="2">
    <source>
        <dbReference type="Proteomes" id="UP000324159"/>
    </source>
</evidence>
<dbReference type="Gene3D" id="3.40.30.10">
    <property type="entry name" value="Glutaredoxin"/>
    <property type="match status" value="1"/>
</dbReference>
<dbReference type="EMBL" id="VNIB01000004">
    <property type="protein sequence ID" value="TYO98911.1"/>
    <property type="molecule type" value="Genomic_DNA"/>
</dbReference>
<dbReference type="Proteomes" id="UP000324159">
    <property type="component" value="Unassembled WGS sequence"/>
</dbReference>
<dbReference type="InterPro" id="IPR036249">
    <property type="entry name" value="Thioredoxin-like_sf"/>
</dbReference>
<reference evidence="1 2" key="1">
    <citation type="submission" date="2019-07" db="EMBL/GenBank/DDBJ databases">
        <title>Genomic Encyclopedia of Type Strains, Phase IV (KMG-IV): sequencing the most valuable type-strain genomes for metagenomic binning, comparative biology and taxonomic classification.</title>
        <authorList>
            <person name="Goeker M."/>
        </authorList>
    </citation>
    <scope>NUCLEOTIDE SEQUENCE [LARGE SCALE GENOMIC DNA]</scope>
    <source>
        <strain evidence="1 2">SS015</strain>
    </source>
</reference>
<dbReference type="RefSeq" id="WP_222862840.1">
    <property type="nucleotide sequence ID" value="NZ_VNIB01000004.1"/>
</dbReference>
<protein>
    <recommendedName>
        <fullName evidence="3">AhpC/TSA family protein</fullName>
    </recommendedName>
</protein>
<evidence type="ECO:0008006" key="3">
    <source>
        <dbReference type="Google" id="ProtNLM"/>
    </source>
</evidence>
<dbReference type="SUPFAM" id="SSF52833">
    <property type="entry name" value="Thioredoxin-like"/>
    <property type="match status" value="1"/>
</dbReference>
<accession>A0A5D3WJY1</accession>
<comment type="caution">
    <text evidence="1">The sequence shown here is derived from an EMBL/GenBank/DDBJ whole genome shotgun (WGS) entry which is preliminary data.</text>
</comment>